<dbReference type="GO" id="GO:0055085">
    <property type="term" value="P:transmembrane transport"/>
    <property type="evidence" value="ECO:0007669"/>
    <property type="project" value="InterPro"/>
</dbReference>
<dbReference type="SUPFAM" id="SSF161098">
    <property type="entry name" value="MetI-like"/>
    <property type="match status" value="1"/>
</dbReference>
<evidence type="ECO:0000256" key="2">
    <source>
        <dbReference type="ARBA" id="ARBA00022448"/>
    </source>
</evidence>
<dbReference type="PROSITE" id="PS50928">
    <property type="entry name" value="ABC_TM1"/>
    <property type="match status" value="1"/>
</dbReference>
<feature type="region of interest" description="Disordered" evidence="7">
    <location>
        <begin position="229"/>
        <end position="258"/>
    </location>
</feature>
<feature type="domain" description="ABC transmembrane type-1" evidence="8">
    <location>
        <begin position="37"/>
        <end position="216"/>
    </location>
</feature>
<comment type="subcellular location">
    <subcellularLocation>
        <location evidence="6">Cell membrane</location>
        <topology evidence="6">Multi-pass membrane protein</topology>
    </subcellularLocation>
    <subcellularLocation>
        <location evidence="1">Membrane</location>
        <topology evidence="1">Multi-pass membrane protein</topology>
    </subcellularLocation>
</comment>
<evidence type="ECO:0000256" key="5">
    <source>
        <dbReference type="ARBA" id="ARBA00023136"/>
    </source>
</evidence>
<evidence type="ECO:0000256" key="6">
    <source>
        <dbReference type="RuleBase" id="RU363032"/>
    </source>
</evidence>
<dbReference type="PANTHER" id="PTHR30177:SF4">
    <property type="entry name" value="OSMOPROTECTANT IMPORT PERMEASE PROTEIN OSMW"/>
    <property type="match status" value="1"/>
</dbReference>
<reference evidence="9 10" key="1">
    <citation type="submission" date="2020-10" db="EMBL/GenBank/DDBJ databases">
        <title>Connecting structure to function with the recovery of over 1000 high-quality activated sludge metagenome-assembled genomes encoding full-length rRNA genes using long-read sequencing.</title>
        <authorList>
            <person name="Singleton C.M."/>
            <person name="Petriglieri F."/>
            <person name="Kristensen J.M."/>
            <person name="Kirkegaard R.H."/>
            <person name="Michaelsen T.Y."/>
            <person name="Andersen M.H."/>
            <person name="Karst S.M."/>
            <person name="Dueholm M.S."/>
            <person name="Nielsen P.H."/>
            <person name="Albertsen M."/>
        </authorList>
    </citation>
    <scope>NUCLEOTIDE SEQUENCE [LARGE SCALE GENOMIC DNA]</scope>
    <source>
        <strain evidence="9">Lyne_18-Q3-R50-59_MAXAC.006</strain>
    </source>
</reference>
<gene>
    <name evidence="9" type="ORF">IPN02_01765</name>
</gene>
<evidence type="ECO:0000256" key="1">
    <source>
        <dbReference type="ARBA" id="ARBA00004141"/>
    </source>
</evidence>
<dbReference type="Pfam" id="PF00528">
    <property type="entry name" value="BPD_transp_1"/>
    <property type="match status" value="1"/>
</dbReference>
<dbReference type="AlphaFoldDB" id="A0A936TEL2"/>
<organism evidence="9 10">
    <name type="scientific">Candidatus Neomicrothrix subdominans</name>
    <dbReference type="NCBI Taxonomy" id="2954438"/>
    <lineage>
        <taxon>Bacteria</taxon>
        <taxon>Bacillati</taxon>
        <taxon>Actinomycetota</taxon>
        <taxon>Acidimicrobiia</taxon>
        <taxon>Acidimicrobiales</taxon>
        <taxon>Microthrixaceae</taxon>
        <taxon>Candidatus Neomicrothrix</taxon>
    </lineage>
</organism>
<feature type="transmembrane region" description="Helical" evidence="6">
    <location>
        <begin position="43"/>
        <end position="65"/>
    </location>
</feature>
<dbReference type="InterPro" id="IPR051204">
    <property type="entry name" value="ABC_transp_perm/SBD"/>
</dbReference>
<dbReference type="InterPro" id="IPR035906">
    <property type="entry name" value="MetI-like_sf"/>
</dbReference>
<evidence type="ECO:0000256" key="7">
    <source>
        <dbReference type="SAM" id="MobiDB-lite"/>
    </source>
</evidence>
<feature type="transmembrane region" description="Helical" evidence="6">
    <location>
        <begin position="85"/>
        <end position="109"/>
    </location>
</feature>
<dbReference type="GO" id="GO:0031460">
    <property type="term" value="P:glycine betaine transport"/>
    <property type="evidence" value="ECO:0007669"/>
    <property type="project" value="TreeGrafter"/>
</dbReference>
<comment type="caution">
    <text evidence="9">The sequence shown here is derived from an EMBL/GenBank/DDBJ whole genome shotgun (WGS) entry which is preliminary data.</text>
</comment>
<protein>
    <submittedName>
        <fullName evidence="9">ABC transporter permease</fullName>
    </submittedName>
</protein>
<keyword evidence="4 6" id="KW-1133">Transmembrane helix</keyword>
<comment type="similarity">
    <text evidence="6">Belongs to the binding-protein-dependent transport system permease family.</text>
</comment>
<feature type="transmembrane region" description="Helical" evidence="6">
    <location>
        <begin position="162"/>
        <end position="186"/>
    </location>
</feature>
<dbReference type="GO" id="GO:0005886">
    <property type="term" value="C:plasma membrane"/>
    <property type="evidence" value="ECO:0007669"/>
    <property type="project" value="UniProtKB-SubCell"/>
</dbReference>
<accession>A0A936TEL2</accession>
<feature type="transmembrane region" description="Helical" evidence="6">
    <location>
        <begin position="198"/>
        <end position="219"/>
    </location>
</feature>
<keyword evidence="3 6" id="KW-0812">Transmembrane</keyword>
<evidence type="ECO:0000256" key="4">
    <source>
        <dbReference type="ARBA" id="ARBA00022989"/>
    </source>
</evidence>
<evidence type="ECO:0000313" key="9">
    <source>
        <dbReference type="EMBL" id="MBK9295605.1"/>
    </source>
</evidence>
<sequence>MTFPLGAAAVTQQPDAGEPLIRWDWLARHLDDIAVRTFEHIQLTAIAVGVGLVVSLALGLVAVRFRWTATPIGWFSGALYAIPSLAFFGLLIPFSGFSIFTAEIALVAYTLSTLVRNVIAGLDGVPPAARAAADGLGYTPTQRFFKVDLPLAVPTIVAGLRIATVTTIGLVTVASAVGFGGYGVFITDGLNRDFPTPLILGSVLSLLLAIVADLLFSVLQRSLAPWDRVGRSRKPTPGLSDELGDEGLRQAAMEDTRA</sequence>
<keyword evidence="5 6" id="KW-0472">Membrane</keyword>
<proteinExistence type="inferred from homology"/>
<evidence type="ECO:0000256" key="3">
    <source>
        <dbReference type="ARBA" id="ARBA00022692"/>
    </source>
</evidence>
<dbReference type="Gene3D" id="1.10.3720.10">
    <property type="entry name" value="MetI-like"/>
    <property type="match status" value="1"/>
</dbReference>
<keyword evidence="2 6" id="KW-0813">Transport</keyword>
<feature type="compositionally biased region" description="Basic and acidic residues" evidence="7">
    <location>
        <begin position="246"/>
        <end position="258"/>
    </location>
</feature>
<dbReference type="EMBL" id="JADJZA010000001">
    <property type="protein sequence ID" value="MBK9295605.1"/>
    <property type="molecule type" value="Genomic_DNA"/>
</dbReference>
<evidence type="ECO:0000259" key="8">
    <source>
        <dbReference type="PROSITE" id="PS50928"/>
    </source>
</evidence>
<dbReference type="CDD" id="cd06261">
    <property type="entry name" value="TM_PBP2"/>
    <property type="match status" value="1"/>
</dbReference>
<dbReference type="Proteomes" id="UP000727993">
    <property type="component" value="Unassembled WGS sequence"/>
</dbReference>
<evidence type="ECO:0000313" key="10">
    <source>
        <dbReference type="Proteomes" id="UP000727993"/>
    </source>
</evidence>
<name>A0A936TEL2_9ACTN</name>
<dbReference type="PANTHER" id="PTHR30177">
    <property type="entry name" value="GLYCINE BETAINE/L-PROLINE TRANSPORT SYSTEM PERMEASE PROTEIN PROW"/>
    <property type="match status" value="1"/>
</dbReference>
<dbReference type="InterPro" id="IPR000515">
    <property type="entry name" value="MetI-like"/>
</dbReference>